<evidence type="ECO:0000256" key="1">
    <source>
        <dbReference type="SAM" id="MobiDB-lite"/>
    </source>
</evidence>
<keyword evidence="2" id="KW-0732">Signal</keyword>
<protein>
    <submittedName>
        <fullName evidence="3">Uncharacterized protein</fullName>
    </submittedName>
</protein>
<proteinExistence type="predicted"/>
<feature type="region of interest" description="Disordered" evidence="1">
    <location>
        <begin position="174"/>
        <end position="225"/>
    </location>
</feature>
<dbReference type="EMBL" id="JAPEIS010000010">
    <property type="protein sequence ID" value="KAJ8062239.1"/>
    <property type="molecule type" value="Genomic_DNA"/>
</dbReference>
<dbReference type="PROSITE" id="PS51257">
    <property type="entry name" value="PROKAR_LIPOPROTEIN"/>
    <property type="match status" value="1"/>
</dbReference>
<gene>
    <name evidence="3" type="ORF">OCU04_008791</name>
</gene>
<dbReference type="AlphaFoldDB" id="A0A9X0DGP0"/>
<name>A0A9X0DGP0_9HELO</name>
<feature type="compositionally biased region" description="Gly residues" evidence="1">
    <location>
        <begin position="179"/>
        <end position="190"/>
    </location>
</feature>
<feature type="chain" id="PRO_5040849338" evidence="2">
    <location>
        <begin position="21"/>
        <end position="249"/>
    </location>
</feature>
<evidence type="ECO:0000256" key="2">
    <source>
        <dbReference type="SAM" id="SignalP"/>
    </source>
</evidence>
<sequence length="249" mass="24088">MKSFATLAATVAALAGITRAQVTYNSTTGTFSCPIANGAYCASSSLGGPIIIRCTNGIGQPGNCDDNLAGYFPYGVNYSPCWETSDKSGDAACSKNCIVQGGSGNFNGTFTLPNCTPIPNPSATSTPLISSPINSPTASTTPVVLSPITPPAVSTTPVASPSSGLSTVILSSGTAAETGGSGSGSGGSGSSGVHNETTSGLGSGGSATATPVRPSKTATGTGAPEYTGAANALSASGLAAMGAVIAWFL</sequence>
<keyword evidence="4" id="KW-1185">Reference proteome</keyword>
<dbReference type="Proteomes" id="UP001152300">
    <property type="component" value="Unassembled WGS sequence"/>
</dbReference>
<accession>A0A9X0DGP0</accession>
<organism evidence="3 4">
    <name type="scientific">Sclerotinia nivalis</name>
    <dbReference type="NCBI Taxonomy" id="352851"/>
    <lineage>
        <taxon>Eukaryota</taxon>
        <taxon>Fungi</taxon>
        <taxon>Dikarya</taxon>
        <taxon>Ascomycota</taxon>
        <taxon>Pezizomycotina</taxon>
        <taxon>Leotiomycetes</taxon>
        <taxon>Helotiales</taxon>
        <taxon>Sclerotiniaceae</taxon>
        <taxon>Sclerotinia</taxon>
    </lineage>
</organism>
<evidence type="ECO:0000313" key="3">
    <source>
        <dbReference type="EMBL" id="KAJ8062239.1"/>
    </source>
</evidence>
<dbReference type="OrthoDB" id="5426294at2759"/>
<evidence type="ECO:0000313" key="4">
    <source>
        <dbReference type="Proteomes" id="UP001152300"/>
    </source>
</evidence>
<comment type="caution">
    <text evidence="3">The sequence shown here is derived from an EMBL/GenBank/DDBJ whole genome shotgun (WGS) entry which is preliminary data.</text>
</comment>
<reference evidence="3" key="1">
    <citation type="submission" date="2022-11" db="EMBL/GenBank/DDBJ databases">
        <title>Genome Resource of Sclerotinia nivalis Strain SnTB1, a Plant Pathogen Isolated from American Ginseng.</title>
        <authorList>
            <person name="Fan S."/>
        </authorList>
    </citation>
    <scope>NUCLEOTIDE SEQUENCE</scope>
    <source>
        <strain evidence="3">SnTB1</strain>
    </source>
</reference>
<feature type="signal peptide" evidence="2">
    <location>
        <begin position="1"/>
        <end position="20"/>
    </location>
</feature>